<dbReference type="Gene3D" id="1.20.58.760">
    <property type="entry name" value="Peptidase M41"/>
    <property type="match status" value="1"/>
</dbReference>
<keyword evidence="4" id="KW-1185">Reference proteome</keyword>
<dbReference type="SUPFAM" id="SSF140990">
    <property type="entry name" value="FtsH protease domain-like"/>
    <property type="match status" value="1"/>
</dbReference>
<evidence type="ECO:0000313" key="3">
    <source>
        <dbReference type="EMBL" id="CAL4896989.1"/>
    </source>
</evidence>
<dbReference type="InterPro" id="IPR037219">
    <property type="entry name" value="Peptidase_M41-like"/>
</dbReference>
<accession>A0ABC8VX69</accession>
<feature type="compositionally biased region" description="Basic and acidic residues" evidence="1">
    <location>
        <begin position="42"/>
        <end position="55"/>
    </location>
</feature>
<dbReference type="PANTHER" id="PTHR23076:SF97">
    <property type="entry name" value="ATP-DEPENDENT ZINC METALLOPROTEASE YME1L1"/>
    <property type="match status" value="1"/>
</dbReference>
<proteinExistence type="predicted"/>
<gene>
    <name evidence="3" type="ORF">URODEC1_LOCUS6982</name>
</gene>
<dbReference type="Pfam" id="PF01434">
    <property type="entry name" value="Peptidase_M41"/>
    <property type="match status" value="1"/>
</dbReference>
<protein>
    <recommendedName>
        <fullName evidence="2">Peptidase M41 domain-containing protein</fullName>
    </recommendedName>
</protein>
<dbReference type="InterPro" id="IPR000642">
    <property type="entry name" value="Peptidase_M41"/>
</dbReference>
<evidence type="ECO:0000259" key="2">
    <source>
        <dbReference type="Pfam" id="PF01434"/>
    </source>
</evidence>
<dbReference type="EMBL" id="OZ075120">
    <property type="protein sequence ID" value="CAL4896989.1"/>
    <property type="molecule type" value="Genomic_DNA"/>
</dbReference>
<dbReference type="AlphaFoldDB" id="A0ABC8VX69"/>
<feature type="compositionally biased region" description="Gly residues" evidence="1">
    <location>
        <begin position="7"/>
        <end position="29"/>
    </location>
</feature>
<sequence length="608" mass="68184">MERMGGGRRLGLGGGGGGGGDGGGSGGGGGRDRPYSVGGSSNKEEEAGKKTDDRLVPAISYTRPPPLRRQARNYAVLDLNGSTIEIRYRWRRTVLKYRLWCFNTSNLRYEFGDSNRRCCTLPEEGHFLIYMHYDGKWLCAVIDVAAGYLDGYITRSFGTTKDDLRICESNAKNAKYIQHAKKLPWDGGYMYAMYRKSGDGSLVESFLVLYAHVEGQVPGPSREEIIRAGETFVLHFPEAGRSDSLYTDNIFKNFRAGNMVGKKAIRDARVWKSNCTTIYHALGIRDDEFGDKPKDTRHTHSRERLTKYSDAVVAKAMLEDIRLLHRPNLKRGYFELKNMPMHLSKEGPVNPKWAENELTESHKLDLNDQDWGFLMHRFPPFPSQSNEGRTQTLLKNAYWRTEDAMIDKGMVAMDFPDIPDLAITKPGNFDKHRIAYHESGHAIVALYTQGAHPIHKVTILPEGSSLGMVTQVASRGDVSTGMKEMLARLDICLGGRVAEEIMFNEEMMTPSGAENDLVTARSLAQNMVSNCCSCTSDSADPMHVEESPGGKMQVDKLLKESYDRVKLLLNKHVKQLEAVANALLEEETLTVHQILKIVHQHRPFNTLD</sequence>
<evidence type="ECO:0000313" key="4">
    <source>
        <dbReference type="Proteomes" id="UP001497457"/>
    </source>
</evidence>
<feature type="region of interest" description="Disordered" evidence="1">
    <location>
        <begin position="1"/>
        <end position="61"/>
    </location>
</feature>
<feature type="domain" description="Peptidase M41" evidence="2">
    <location>
        <begin position="430"/>
        <end position="530"/>
    </location>
</feature>
<organism evidence="3 4">
    <name type="scientific">Urochloa decumbens</name>
    <dbReference type="NCBI Taxonomy" id="240449"/>
    <lineage>
        <taxon>Eukaryota</taxon>
        <taxon>Viridiplantae</taxon>
        <taxon>Streptophyta</taxon>
        <taxon>Embryophyta</taxon>
        <taxon>Tracheophyta</taxon>
        <taxon>Spermatophyta</taxon>
        <taxon>Magnoliopsida</taxon>
        <taxon>Liliopsida</taxon>
        <taxon>Poales</taxon>
        <taxon>Poaceae</taxon>
        <taxon>PACMAD clade</taxon>
        <taxon>Panicoideae</taxon>
        <taxon>Panicodae</taxon>
        <taxon>Paniceae</taxon>
        <taxon>Melinidinae</taxon>
        <taxon>Urochloa</taxon>
    </lineage>
</organism>
<dbReference type="PANTHER" id="PTHR23076">
    <property type="entry name" value="METALLOPROTEASE M41 FTSH"/>
    <property type="match status" value="1"/>
</dbReference>
<name>A0ABC8VX69_9POAL</name>
<reference evidence="3 4" key="2">
    <citation type="submission" date="2024-10" db="EMBL/GenBank/DDBJ databases">
        <authorList>
            <person name="Ryan C."/>
        </authorList>
    </citation>
    <scope>NUCLEOTIDE SEQUENCE [LARGE SCALE GENOMIC DNA]</scope>
</reference>
<dbReference type="Proteomes" id="UP001497457">
    <property type="component" value="Chromosome 10rd"/>
</dbReference>
<reference evidence="4" key="1">
    <citation type="submission" date="2024-06" db="EMBL/GenBank/DDBJ databases">
        <authorList>
            <person name="Ryan C."/>
        </authorList>
    </citation>
    <scope>NUCLEOTIDE SEQUENCE [LARGE SCALE GENOMIC DNA]</scope>
</reference>
<evidence type="ECO:0000256" key="1">
    <source>
        <dbReference type="SAM" id="MobiDB-lite"/>
    </source>
</evidence>